<keyword evidence="2" id="KW-1185">Reference proteome</keyword>
<organism evidence="1 2">
    <name type="scientific">Paraclostridium bifermentans</name>
    <name type="common">Clostridium bifermentans</name>
    <dbReference type="NCBI Taxonomy" id="1490"/>
    <lineage>
        <taxon>Bacteria</taxon>
        <taxon>Bacillati</taxon>
        <taxon>Bacillota</taxon>
        <taxon>Clostridia</taxon>
        <taxon>Peptostreptococcales</taxon>
        <taxon>Peptostreptococcaceae</taxon>
        <taxon>Paraclostridium</taxon>
    </lineage>
</organism>
<protein>
    <submittedName>
        <fullName evidence="1">Uncharacterized protein</fullName>
    </submittedName>
</protein>
<accession>A0ABY8R6H1</accession>
<reference evidence="1 2" key="1">
    <citation type="submission" date="2023-04" db="EMBL/GenBank/DDBJ databases">
        <title>Bacteria Genome Submission.</title>
        <authorList>
            <person name="Isaac P."/>
        </authorList>
    </citation>
    <scope>NUCLEOTIDE SEQUENCE [LARGE SCALE GENOMIC DNA]</scope>
    <source>
        <strain evidence="1 2">SampleS7P1</strain>
    </source>
</reference>
<evidence type="ECO:0000313" key="2">
    <source>
        <dbReference type="Proteomes" id="UP001239169"/>
    </source>
</evidence>
<sequence length="57" mass="6981">MKKYIFIFIFIFIIFFQMFNYRVEAYEAYEKESRGFNVLVLNSYNQGHHWEAAIMDG</sequence>
<name>A0ABY8R6H1_PARBF</name>
<evidence type="ECO:0000313" key="1">
    <source>
        <dbReference type="EMBL" id="WGX77135.1"/>
    </source>
</evidence>
<gene>
    <name evidence="1" type="ORF">QJS64_09295</name>
</gene>
<dbReference type="Proteomes" id="UP001239169">
    <property type="component" value="Chromosome"/>
</dbReference>
<dbReference type="EMBL" id="CP124685">
    <property type="protein sequence ID" value="WGX77135.1"/>
    <property type="molecule type" value="Genomic_DNA"/>
</dbReference>
<proteinExistence type="predicted"/>